<dbReference type="PANTHER" id="PTHR47690">
    <property type="entry name" value="GLUCOKINASE"/>
    <property type="match status" value="1"/>
</dbReference>
<reference evidence="4 5" key="1">
    <citation type="submission" date="2014-10" db="EMBL/GenBank/DDBJ databases">
        <title>Genome sequence of Ponticoccus sp. strain UMTAT08 isolated from clonal culture of toxic dinoflagellate Alexandrium tamiyavanichii.</title>
        <authorList>
            <person name="Gan H.Y."/>
            <person name="Muhd D.-D."/>
            <person name="Mohd Noor M.E."/>
            <person name="Yeong Y.S."/>
            <person name="Usup G."/>
        </authorList>
    </citation>
    <scope>NUCLEOTIDE SEQUENCE [LARGE SCALE GENOMIC DNA]</scope>
    <source>
        <strain evidence="4 5">UMTAT08</strain>
    </source>
</reference>
<dbReference type="Gene3D" id="3.30.420.40">
    <property type="match status" value="1"/>
</dbReference>
<gene>
    <name evidence="4" type="ORF">OA50_01635</name>
</gene>
<name>A0A0B3RZX2_9RHOB</name>
<evidence type="ECO:0000313" key="4">
    <source>
        <dbReference type="EMBL" id="KHQ53647.1"/>
    </source>
</evidence>
<dbReference type="GO" id="GO:0006096">
    <property type="term" value="P:glycolytic process"/>
    <property type="evidence" value="ECO:0007669"/>
    <property type="project" value="InterPro"/>
</dbReference>
<dbReference type="STRING" id="561184.SAMN05216376_101220"/>
<proteinExistence type="inferred from homology"/>
<dbReference type="GeneID" id="66499310"/>
<dbReference type="PANTHER" id="PTHR47690:SF1">
    <property type="entry name" value="GLUCOKINASE"/>
    <property type="match status" value="1"/>
</dbReference>
<comment type="caution">
    <text evidence="4">The sequence shown here is derived from an EMBL/GenBank/DDBJ whole genome shotgun (WGS) entry which is preliminary data.</text>
</comment>
<dbReference type="RefSeq" id="WP_043139605.1">
    <property type="nucleotide sequence ID" value="NZ_BMGQ01000003.1"/>
</dbReference>
<keyword evidence="2 4" id="KW-0418">Kinase</keyword>
<dbReference type="InterPro" id="IPR050201">
    <property type="entry name" value="Bacterial_glucokinase"/>
</dbReference>
<comment type="similarity">
    <text evidence="3">Belongs to the bacterial glucokinase family.</text>
</comment>
<dbReference type="OrthoDB" id="9800595at2"/>
<dbReference type="Gene3D" id="3.40.367.20">
    <property type="match status" value="1"/>
</dbReference>
<evidence type="ECO:0000256" key="2">
    <source>
        <dbReference type="ARBA" id="ARBA00022777"/>
    </source>
</evidence>
<dbReference type="EMBL" id="JSUQ01000006">
    <property type="protein sequence ID" value="KHQ53647.1"/>
    <property type="molecule type" value="Genomic_DNA"/>
</dbReference>
<dbReference type="InterPro" id="IPR003836">
    <property type="entry name" value="Glucokinase"/>
</dbReference>
<sequence length="319" mass="33987">MTQELSVVADIGGTNTRVALSRDGQVLDDSIRRFRNSENAGIEPILDSYLDDQKVAPVGVCIDMAGPVHDGVGTLTNLDWTVDSAALKKRIGAARVAVLNDLQAQGFAVAHLGHDSLSPVLTGREAPADAVRLVVNVGTGLNAVPVYTQGARTLVPPAEAGHVSLLARDAEELRLVDWVAEKTGHPGLEEILSGRGLERLYAWVCHDEGDGLPLPAAEIMAGFEAGEPRAQRAARLFVRFLGRYTGDLALVTLPFGGIYLVGGVTRHLGPHLRHLGFAEAFADKGRFNAYMTQFPVDLVTDDYAALRGCAAHLAEIMAA</sequence>
<keyword evidence="5" id="KW-1185">Reference proteome</keyword>
<accession>A0A0B3RZX2</accession>
<dbReference type="GO" id="GO:0005536">
    <property type="term" value="F:D-glucose binding"/>
    <property type="evidence" value="ECO:0007669"/>
    <property type="project" value="InterPro"/>
</dbReference>
<dbReference type="GO" id="GO:0004340">
    <property type="term" value="F:glucokinase activity"/>
    <property type="evidence" value="ECO:0007669"/>
    <property type="project" value="InterPro"/>
</dbReference>
<dbReference type="GO" id="GO:0005829">
    <property type="term" value="C:cytosol"/>
    <property type="evidence" value="ECO:0007669"/>
    <property type="project" value="TreeGrafter"/>
</dbReference>
<dbReference type="Pfam" id="PF02685">
    <property type="entry name" value="Glucokinase"/>
    <property type="match status" value="1"/>
</dbReference>
<dbReference type="GO" id="GO:0005524">
    <property type="term" value="F:ATP binding"/>
    <property type="evidence" value="ECO:0007669"/>
    <property type="project" value="InterPro"/>
</dbReference>
<dbReference type="Proteomes" id="UP000030960">
    <property type="component" value="Unassembled WGS sequence"/>
</dbReference>
<dbReference type="AlphaFoldDB" id="A0A0B3RZX2"/>
<evidence type="ECO:0000256" key="1">
    <source>
        <dbReference type="ARBA" id="ARBA00022679"/>
    </source>
</evidence>
<protein>
    <submittedName>
        <fullName evidence="4">Glucokinase</fullName>
    </submittedName>
</protein>
<dbReference type="InterPro" id="IPR043129">
    <property type="entry name" value="ATPase_NBD"/>
</dbReference>
<dbReference type="PATRIC" id="fig|1515334.3.peg.1640"/>
<evidence type="ECO:0000256" key="3">
    <source>
        <dbReference type="RuleBase" id="RU004046"/>
    </source>
</evidence>
<dbReference type="SUPFAM" id="SSF53067">
    <property type="entry name" value="Actin-like ATPase domain"/>
    <property type="match status" value="1"/>
</dbReference>
<evidence type="ECO:0000313" key="5">
    <source>
        <dbReference type="Proteomes" id="UP000030960"/>
    </source>
</evidence>
<keyword evidence="1" id="KW-0808">Transferase</keyword>
<accession>A0A225Q5B6</accession>
<organism evidence="4 5">
    <name type="scientific">Mameliella alba</name>
    <dbReference type="NCBI Taxonomy" id="561184"/>
    <lineage>
        <taxon>Bacteria</taxon>
        <taxon>Pseudomonadati</taxon>
        <taxon>Pseudomonadota</taxon>
        <taxon>Alphaproteobacteria</taxon>
        <taxon>Rhodobacterales</taxon>
        <taxon>Roseobacteraceae</taxon>
        <taxon>Mameliella</taxon>
    </lineage>
</organism>
<dbReference type="CDD" id="cd24008">
    <property type="entry name" value="ASKHA_NBD_GLK"/>
    <property type="match status" value="1"/>
</dbReference>